<dbReference type="Gene3D" id="2.40.170.20">
    <property type="entry name" value="TonB-dependent receptor, beta-barrel domain"/>
    <property type="match status" value="1"/>
</dbReference>
<evidence type="ECO:0000313" key="5">
    <source>
        <dbReference type="EMBL" id="KGN88118.1"/>
    </source>
</evidence>
<keyword evidence="3" id="KW-0998">Cell outer membrane</keyword>
<reference evidence="5 6" key="1">
    <citation type="submission" date="2014-08" db="EMBL/GenBank/DDBJ databases">
        <title>Porphyromonas gulae strain:COT-052_OH1451 Genome sequencing.</title>
        <authorList>
            <person name="Wallis C."/>
            <person name="Deusch O."/>
            <person name="O'Flynn C."/>
            <person name="Davis I."/>
            <person name="Jospin G."/>
            <person name="Darling A.E."/>
            <person name="Coil D.A."/>
            <person name="Alexiev A."/>
            <person name="Horsfall A."/>
            <person name="Kirkwood N."/>
            <person name="Harris S."/>
            <person name="Eisen J.A."/>
        </authorList>
    </citation>
    <scope>NUCLEOTIDE SEQUENCE [LARGE SCALE GENOMIC DNA]</scope>
    <source>
        <strain evidence="6">COT-052 OH1451</strain>
    </source>
</reference>
<accession>A0A0A2FAU9</accession>
<dbReference type="eggNOG" id="COG4206">
    <property type="taxonomic scope" value="Bacteria"/>
</dbReference>
<feature type="signal peptide" evidence="4">
    <location>
        <begin position="1"/>
        <end position="24"/>
    </location>
</feature>
<gene>
    <name evidence="5" type="ORF">HR08_00740</name>
</gene>
<keyword evidence="4" id="KW-0732">Signal</keyword>
<dbReference type="RefSeq" id="WP_039419847.1">
    <property type="nucleotide sequence ID" value="NZ_JRAI01000004.1"/>
</dbReference>
<dbReference type="InterPro" id="IPR036942">
    <property type="entry name" value="Beta-barrel_TonB_sf"/>
</dbReference>
<protein>
    <submittedName>
        <fullName evidence="5">Collagen-binding protein</fullName>
    </submittedName>
</protein>
<comment type="subcellular location">
    <subcellularLocation>
        <location evidence="1">Cell outer membrane</location>
    </subcellularLocation>
</comment>
<organism evidence="5 6">
    <name type="scientific">Porphyromonas gulae</name>
    <dbReference type="NCBI Taxonomy" id="111105"/>
    <lineage>
        <taxon>Bacteria</taxon>
        <taxon>Pseudomonadati</taxon>
        <taxon>Bacteroidota</taxon>
        <taxon>Bacteroidia</taxon>
        <taxon>Bacteroidales</taxon>
        <taxon>Porphyromonadaceae</taxon>
        <taxon>Porphyromonas</taxon>
    </lineage>
</organism>
<comment type="caution">
    <text evidence="5">The sequence shown here is derived from an EMBL/GenBank/DDBJ whole genome shotgun (WGS) entry which is preliminary data.</text>
</comment>
<feature type="chain" id="PRO_5001987390" evidence="4">
    <location>
        <begin position="25"/>
        <end position="740"/>
    </location>
</feature>
<evidence type="ECO:0000256" key="4">
    <source>
        <dbReference type="SAM" id="SignalP"/>
    </source>
</evidence>
<proteinExistence type="predicted"/>
<dbReference type="AlphaFoldDB" id="A0A0A2FAU9"/>
<dbReference type="SUPFAM" id="SSF56935">
    <property type="entry name" value="Porins"/>
    <property type="match status" value="1"/>
</dbReference>
<evidence type="ECO:0000313" key="6">
    <source>
        <dbReference type="Proteomes" id="UP000030130"/>
    </source>
</evidence>
<evidence type="ECO:0000256" key="3">
    <source>
        <dbReference type="ARBA" id="ARBA00023237"/>
    </source>
</evidence>
<keyword evidence="2" id="KW-0472">Membrane</keyword>
<evidence type="ECO:0000256" key="2">
    <source>
        <dbReference type="ARBA" id="ARBA00023136"/>
    </source>
</evidence>
<dbReference type="SUPFAM" id="SSF49464">
    <property type="entry name" value="Carboxypeptidase regulatory domain-like"/>
    <property type="match status" value="1"/>
</dbReference>
<evidence type="ECO:0000256" key="1">
    <source>
        <dbReference type="ARBA" id="ARBA00004442"/>
    </source>
</evidence>
<dbReference type="GO" id="GO:0009279">
    <property type="term" value="C:cell outer membrane"/>
    <property type="evidence" value="ECO:0007669"/>
    <property type="project" value="UniProtKB-SubCell"/>
</dbReference>
<name>A0A0A2FAU9_9PORP</name>
<dbReference type="OrthoDB" id="1075473at2"/>
<dbReference type="Proteomes" id="UP000030130">
    <property type="component" value="Unassembled WGS sequence"/>
</dbReference>
<sequence length="740" mass="82712">MKRLISRNLIRLLFTLCIPVSLTAQRQIAGTVTDTKGRPIVLANVYPINSFDGMATDSLGRFRFTTTGTFPMRLVASHINYYSDTLTIRKGDPTENIRIRLRETDDYKLSEVVVSVSAFGVGGKQNKTVLNPMDVYTNPSGNGDLSMALRQTPGLQDVGDREGFFVRGGASWETAVTIEGVRVKRFFGKNRFDTPARSRFETGMFSGLSLSTGGYGATEGGALSGLLQLRLAGKSPSSVAIGISPLFVNGGAGHLSKSNRFYIEQNASASDAAYIRLLLKPEYKLPGTNRSYAYNARTIWNPTLQDEVKGLFLFVHDLSSSALRIPSPATAYMLYTGRNSYGFGMAVWRHDFQGGKTTSTLSAGYSEDHNRLHRQLEIEPDTESTFRTVERDANVRLRFDSRIKTWRLSYGSDYTYSEAKSSVREEKSSALPTLREHLVAAYAEALFPLSNRISATAGLRAEYSGLTESAIVLPRLSATYKLSGSSRITLDAGGYAAPGDYYFTHGIVPQNREHSRQYNLTYEWRPSRTQVLRLQAYDKAYSRLTTFVPDGTASNLGKGYARGLDFFWKASGLIRAFEQWFSYSYTDARRQYLFSPDQERPGFVAKHTLSTVLKYWCAPISSLFNVSISWRSGMTYHDPNVSSPAYLNASLPANFSMSASYNYPFKYKKATGVLVFSVHNLFNSDPTYGYRFGDKPIGGVYPSVRISTPYRQFYMVGLFINFGIDRRQEIMNTDIKIKSR</sequence>
<dbReference type="STRING" id="111105.HR09_00110"/>
<keyword evidence="5" id="KW-0176">Collagen</keyword>
<dbReference type="Pfam" id="PF13715">
    <property type="entry name" value="CarbopepD_reg_2"/>
    <property type="match status" value="1"/>
</dbReference>
<dbReference type="EMBL" id="JRAI01000004">
    <property type="protein sequence ID" value="KGN88118.1"/>
    <property type="molecule type" value="Genomic_DNA"/>
</dbReference>
<dbReference type="InterPro" id="IPR008969">
    <property type="entry name" value="CarboxyPept-like_regulatory"/>
</dbReference>